<dbReference type="AlphaFoldDB" id="A0A1J5PFA3"/>
<evidence type="ECO:0000256" key="1">
    <source>
        <dbReference type="ARBA" id="ARBA00022691"/>
    </source>
</evidence>
<comment type="similarity">
    <text evidence="2">Belongs to the tRNA methyltransferase O family.</text>
</comment>
<name>A0A1J5PFA3_9ZZZZ</name>
<gene>
    <name evidence="4" type="ORF">GALL_519250</name>
</gene>
<evidence type="ECO:0000259" key="3">
    <source>
        <dbReference type="PROSITE" id="PS51668"/>
    </source>
</evidence>
<dbReference type="EMBL" id="MLJW01006554">
    <property type="protein sequence ID" value="OIQ66503.1"/>
    <property type="molecule type" value="Genomic_DNA"/>
</dbReference>
<evidence type="ECO:0000313" key="4">
    <source>
        <dbReference type="EMBL" id="OIQ66503.1"/>
    </source>
</evidence>
<protein>
    <submittedName>
        <fullName evidence="4">S-adenosyl-L-methionine-binding protein</fullName>
    </submittedName>
</protein>
<keyword evidence="1" id="KW-0949">S-adenosyl-L-methionine</keyword>
<accession>A0A1J5PFA3</accession>
<evidence type="ECO:0000256" key="2">
    <source>
        <dbReference type="ARBA" id="ARBA00033753"/>
    </source>
</evidence>
<dbReference type="PANTHER" id="PTHR12818">
    <property type="entry name" value="TRNA (ADENINE(37)-N6)-METHYLTRANSFERASE"/>
    <property type="match status" value="1"/>
</dbReference>
<dbReference type="InterPro" id="IPR040372">
    <property type="entry name" value="YaeB-like"/>
</dbReference>
<comment type="caution">
    <text evidence="4">The sequence shown here is derived from an EMBL/GenBank/DDBJ whole genome shotgun (WGS) entry which is preliminary data.</text>
</comment>
<sequence length="158" mass="17385">MNDHATRPGEVALPVDPATRHDATLAFIGRLRSPWSKGDCPHNLTEARERGGAFAVEIGTPYRDGLIGLAVGQPVILLYWMDRARRDLIVQAPRHSDTVRGCFSLRSPVRPNPVSLAITRITAIDLTQGRLTVEALDAYDGTPLIDIKPFIDRVDLPL</sequence>
<organism evidence="4">
    <name type="scientific">mine drainage metagenome</name>
    <dbReference type="NCBI Taxonomy" id="410659"/>
    <lineage>
        <taxon>unclassified sequences</taxon>
        <taxon>metagenomes</taxon>
        <taxon>ecological metagenomes</taxon>
    </lineage>
</organism>
<dbReference type="Gene3D" id="2.40.30.70">
    <property type="entry name" value="YaeB-like"/>
    <property type="match status" value="1"/>
</dbReference>
<dbReference type="SUPFAM" id="SSF118196">
    <property type="entry name" value="YaeB-like"/>
    <property type="match status" value="1"/>
</dbReference>
<dbReference type="InterPro" id="IPR023370">
    <property type="entry name" value="TrmO-like_N"/>
</dbReference>
<dbReference type="Pfam" id="PF01980">
    <property type="entry name" value="TrmO_N"/>
    <property type="match status" value="1"/>
</dbReference>
<dbReference type="InterPro" id="IPR036413">
    <property type="entry name" value="YaeB-like_sf"/>
</dbReference>
<dbReference type="PANTHER" id="PTHR12818:SF0">
    <property type="entry name" value="TRNA (ADENINE(37)-N6)-METHYLTRANSFERASE"/>
    <property type="match status" value="1"/>
</dbReference>
<dbReference type="PROSITE" id="PS51668">
    <property type="entry name" value="TSAA_2"/>
    <property type="match status" value="1"/>
</dbReference>
<proteinExistence type="inferred from homology"/>
<feature type="domain" description="TsaA-like" evidence="3">
    <location>
        <begin position="25"/>
        <end position="158"/>
    </location>
</feature>
<dbReference type="InterPro" id="IPR036414">
    <property type="entry name" value="YaeB_N_sf"/>
</dbReference>
<reference evidence="4" key="1">
    <citation type="submission" date="2016-10" db="EMBL/GenBank/DDBJ databases">
        <title>Sequence of Gallionella enrichment culture.</title>
        <authorList>
            <person name="Poehlein A."/>
            <person name="Muehling M."/>
            <person name="Daniel R."/>
        </authorList>
    </citation>
    <scope>NUCLEOTIDE SEQUENCE</scope>
</reference>